<dbReference type="InterPro" id="IPR014756">
    <property type="entry name" value="Ig_E-set"/>
</dbReference>
<dbReference type="InterPro" id="IPR033917">
    <property type="entry name" value="ML_PG-PI_TP"/>
</dbReference>
<keyword evidence="6 8" id="KW-0732">Signal</keyword>
<evidence type="ECO:0000313" key="10">
    <source>
        <dbReference type="EMBL" id="KAF7358736.1"/>
    </source>
</evidence>
<dbReference type="SUPFAM" id="SSF81296">
    <property type="entry name" value="E set domains"/>
    <property type="match status" value="1"/>
</dbReference>
<evidence type="ECO:0000256" key="5">
    <source>
        <dbReference type="ARBA" id="ARBA00022448"/>
    </source>
</evidence>
<sequence>MLTRPFAILVFASLAGFSAARPPQAQVSLTDNVRLAGDSWEYENCGQPSDAVQIKSISVSPDPPKIGAELTVTVDVDVLETIEDGATADVLVKVGRIKLLQKTFDICEEARNANASISCPVPPGPYSIVQTVELPKEVPKLKYVINVRGYTKDDYDMACVDLTVQWRPFFQLWE</sequence>
<evidence type="ECO:0000256" key="1">
    <source>
        <dbReference type="ARBA" id="ARBA00002053"/>
    </source>
</evidence>
<dbReference type="Gene3D" id="2.70.220.10">
    <property type="entry name" value="Ganglioside GM2 activator"/>
    <property type="match status" value="1"/>
</dbReference>
<evidence type="ECO:0000256" key="4">
    <source>
        <dbReference type="ARBA" id="ARBA00016056"/>
    </source>
</evidence>
<proteinExistence type="inferred from homology"/>
<dbReference type="EMBL" id="JACAZH010000009">
    <property type="protein sequence ID" value="KAF7358736.1"/>
    <property type="molecule type" value="Genomic_DNA"/>
</dbReference>
<comment type="function">
    <text evidence="1">Catalyzes the intermembrane transfer of phosphatidylglycerol and phosphatidylinositol.</text>
</comment>
<dbReference type="InterPro" id="IPR036846">
    <property type="entry name" value="GM2-AP_sf"/>
</dbReference>
<comment type="subunit">
    <text evidence="3">Monomer.</text>
</comment>
<keyword evidence="5" id="KW-0813">Transport</keyword>
<comment type="similarity">
    <text evidence="2">Belongs to the NPC2 family.</text>
</comment>
<evidence type="ECO:0000313" key="11">
    <source>
        <dbReference type="Proteomes" id="UP000623467"/>
    </source>
</evidence>
<name>A0A8H7D4L0_9AGAR</name>
<organism evidence="10 11">
    <name type="scientific">Mycena sanguinolenta</name>
    <dbReference type="NCBI Taxonomy" id="230812"/>
    <lineage>
        <taxon>Eukaryota</taxon>
        <taxon>Fungi</taxon>
        <taxon>Dikarya</taxon>
        <taxon>Basidiomycota</taxon>
        <taxon>Agaricomycotina</taxon>
        <taxon>Agaricomycetes</taxon>
        <taxon>Agaricomycetidae</taxon>
        <taxon>Agaricales</taxon>
        <taxon>Marasmiineae</taxon>
        <taxon>Mycenaceae</taxon>
        <taxon>Mycena</taxon>
    </lineage>
</organism>
<dbReference type="Proteomes" id="UP000623467">
    <property type="component" value="Unassembled WGS sequence"/>
</dbReference>
<evidence type="ECO:0000256" key="3">
    <source>
        <dbReference type="ARBA" id="ARBA00011245"/>
    </source>
</evidence>
<dbReference type="AlphaFoldDB" id="A0A8H7D4L0"/>
<gene>
    <name evidence="10" type="ORF">MSAN_01212600</name>
</gene>
<evidence type="ECO:0000256" key="2">
    <source>
        <dbReference type="ARBA" id="ARBA00006370"/>
    </source>
</evidence>
<protein>
    <recommendedName>
        <fullName evidence="4">Phosphatidylglycerol/phosphatidylinositol transfer protein</fullName>
    </recommendedName>
</protein>
<feature type="chain" id="PRO_5034203835" description="Phosphatidylglycerol/phosphatidylinositol transfer protein" evidence="8">
    <location>
        <begin position="21"/>
        <end position="174"/>
    </location>
</feature>
<feature type="domain" description="MD-2-related lipid-recognition" evidence="9">
    <location>
        <begin position="42"/>
        <end position="164"/>
    </location>
</feature>
<dbReference type="Pfam" id="PF02221">
    <property type="entry name" value="E1_DerP2_DerF2"/>
    <property type="match status" value="1"/>
</dbReference>
<evidence type="ECO:0000256" key="8">
    <source>
        <dbReference type="SAM" id="SignalP"/>
    </source>
</evidence>
<keyword evidence="7" id="KW-0445">Lipid transport</keyword>
<accession>A0A8H7D4L0</accession>
<keyword evidence="11" id="KW-1185">Reference proteome</keyword>
<dbReference type="InterPro" id="IPR039670">
    <property type="entry name" value="NPC2-like"/>
</dbReference>
<comment type="caution">
    <text evidence="10">The sequence shown here is derived from an EMBL/GenBank/DDBJ whole genome shotgun (WGS) entry which is preliminary data.</text>
</comment>
<reference evidence="10" key="1">
    <citation type="submission" date="2020-05" db="EMBL/GenBank/DDBJ databases">
        <title>Mycena genomes resolve the evolution of fungal bioluminescence.</title>
        <authorList>
            <person name="Tsai I.J."/>
        </authorList>
    </citation>
    <scope>NUCLEOTIDE SEQUENCE</scope>
    <source>
        <strain evidence="10">160909Yilan</strain>
    </source>
</reference>
<feature type="signal peptide" evidence="8">
    <location>
        <begin position="1"/>
        <end position="20"/>
    </location>
</feature>
<dbReference type="PANTHER" id="PTHR11306:SF0">
    <property type="entry name" value="PHOSPHATIDYLGLYCEROL_PHOSPHATIDYLINOSITOL TRANSFER PROTEIN"/>
    <property type="match status" value="1"/>
</dbReference>
<evidence type="ECO:0000256" key="6">
    <source>
        <dbReference type="ARBA" id="ARBA00022729"/>
    </source>
</evidence>
<dbReference type="GO" id="GO:0032934">
    <property type="term" value="F:sterol binding"/>
    <property type="evidence" value="ECO:0007669"/>
    <property type="project" value="InterPro"/>
</dbReference>
<evidence type="ECO:0000256" key="7">
    <source>
        <dbReference type="ARBA" id="ARBA00023055"/>
    </source>
</evidence>
<dbReference type="SMART" id="SM00737">
    <property type="entry name" value="ML"/>
    <property type="match status" value="1"/>
</dbReference>
<dbReference type="GO" id="GO:0032366">
    <property type="term" value="P:intracellular sterol transport"/>
    <property type="evidence" value="ECO:0007669"/>
    <property type="project" value="InterPro"/>
</dbReference>
<evidence type="ECO:0000259" key="9">
    <source>
        <dbReference type="SMART" id="SM00737"/>
    </source>
</evidence>
<dbReference type="InterPro" id="IPR003172">
    <property type="entry name" value="ML_dom"/>
</dbReference>
<dbReference type="PANTHER" id="PTHR11306">
    <property type="entry name" value="NIEMANN PICK TYPE C2 PROTEIN NPC2-RELATED"/>
    <property type="match status" value="1"/>
</dbReference>
<dbReference type="CDD" id="cd00917">
    <property type="entry name" value="PG-PI_TP"/>
    <property type="match status" value="1"/>
</dbReference>
<dbReference type="OrthoDB" id="6409159at2759"/>